<dbReference type="KEGG" id="tpla:ElP_53570"/>
<dbReference type="RefSeq" id="WP_145275205.1">
    <property type="nucleotide sequence ID" value="NZ_CP036426.1"/>
</dbReference>
<organism evidence="1 2">
    <name type="scientific">Tautonia plasticadhaerens</name>
    <dbReference type="NCBI Taxonomy" id="2527974"/>
    <lineage>
        <taxon>Bacteria</taxon>
        <taxon>Pseudomonadati</taxon>
        <taxon>Planctomycetota</taxon>
        <taxon>Planctomycetia</taxon>
        <taxon>Isosphaerales</taxon>
        <taxon>Isosphaeraceae</taxon>
        <taxon>Tautonia</taxon>
    </lineage>
</organism>
<proteinExistence type="predicted"/>
<keyword evidence="2" id="KW-1185">Reference proteome</keyword>
<evidence type="ECO:0000313" key="2">
    <source>
        <dbReference type="Proteomes" id="UP000317835"/>
    </source>
</evidence>
<sequence>MERLRADLSDPVPVADLYAGDHWHVACSLPKIANDGGIRLTLWICSAGYGLIPFYGMVRSYAATFAANHPDAVDRGIVDVDPNAARRKWWAHLALWEGPGPGEPRTIAELARNQPHSILLVAASAQYLEAVSEDLLAAATLIDDHERLAVFSAGARSASHPTLAASFIPCDARLSRTFGGALGSLNVRCVRFALQNAARCGIRTSALKDLFRREQERLPRYQTYDRSPLSDDEVRGYVREALVAEPAARPTPLLRSLRDGGKACEHSRFCRLFREVEGEGRA</sequence>
<protein>
    <submittedName>
        <fullName evidence="1">Uncharacterized protein</fullName>
    </submittedName>
</protein>
<reference evidence="1 2" key="1">
    <citation type="submission" date="2019-02" db="EMBL/GenBank/DDBJ databases">
        <title>Deep-cultivation of Planctomycetes and their phenomic and genomic characterization uncovers novel biology.</title>
        <authorList>
            <person name="Wiegand S."/>
            <person name="Jogler M."/>
            <person name="Boedeker C."/>
            <person name="Pinto D."/>
            <person name="Vollmers J."/>
            <person name="Rivas-Marin E."/>
            <person name="Kohn T."/>
            <person name="Peeters S.H."/>
            <person name="Heuer A."/>
            <person name="Rast P."/>
            <person name="Oberbeckmann S."/>
            <person name="Bunk B."/>
            <person name="Jeske O."/>
            <person name="Meyerdierks A."/>
            <person name="Storesund J.E."/>
            <person name="Kallscheuer N."/>
            <person name="Luecker S."/>
            <person name="Lage O.M."/>
            <person name="Pohl T."/>
            <person name="Merkel B.J."/>
            <person name="Hornburger P."/>
            <person name="Mueller R.-W."/>
            <person name="Bruemmer F."/>
            <person name="Labrenz M."/>
            <person name="Spormann A.M."/>
            <person name="Op den Camp H."/>
            <person name="Overmann J."/>
            <person name="Amann R."/>
            <person name="Jetten M.S.M."/>
            <person name="Mascher T."/>
            <person name="Medema M.H."/>
            <person name="Devos D.P."/>
            <person name="Kaster A.-K."/>
            <person name="Ovreas L."/>
            <person name="Rohde M."/>
            <person name="Galperin M.Y."/>
            <person name="Jogler C."/>
        </authorList>
    </citation>
    <scope>NUCLEOTIDE SEQUENCE [LARGE SCALE GENOMIC DNA]</scope>
    <source>
        <strain evidence="1 2">ElP</strain>
    </source>
</reference>
<dbReference type="AlphaFoldDB" id="A0A518H985"/>
<name>A0A518H985_9BACT</name>
<dbReference type="OrthoDB" id="3458614at2"/>
<evidence type="ECO:0000313" key="1">
    <source>
        <dbReference type="EMBL" id="QDV37418.1"/>
    </source>
</evidence>
<accession>A0A518H985</accession>
<dbReference type="EMBL" id="CP036426">
    <property type="protein sequence ID" value="QDV37418.1"/>
    <property type="molecule type" value="Genomic_DNA"/>
</dbReference>
<dbReference type="Proteomes" id="UP000317835">
    <property type="component" value="Chromosome"/>
</dbReference>
<gene>
    <name evidence="1" type="ORF">ElP_53570</name>
</gene>